<name>A0A7S1YFS8_9EUKA</name>
<feature type="compositionally biased region" description="Low complexity" evidence="4">
    <location>
        <begin position="9"/>
        <end position="20"/>
    </location>
</feature>
<evidence type="ECO:0000259" key="5">
    <source>
        <dbReference type="PROSITE" id="PS50011"/>
    </source>
</evidence>
<organism evidence="6">
    <name type="scientific">Sexangularia sp. CB-2014</name>
    <dbReference type="NCBI Taxonomy" id="1486929"/>
    <lineage>
        <taxon>Eukaryota</taxon>
        <taxon>Amoebozoa</taxon>
        <taxon>Tubulinea</taxon>
        <taxon>Elardia</taxon>
        <taxon>Arcellinida</taxon>
        <taxon>Arcellinida incertae sedis</taxon>
        <taxon>Sexangularia</taxon>
    </lineage>
</organism>
<protein>
    <recommendedName>
        <fullName evidence="5">Protein kinase domain-containing protein</fullName>
    </recommendedName>
</protein>
<comment type="similarity">
    <text evidence="1">Belongs to the protein kinase superfamily. STE Ser/Thr protein kinase family. STE20 subfamily.</text>
</comment>
<keyword evidence="3" id="KW-0067">ATP-binding</keyword>
<dbReference type="PANTHER" id="PTHR45832:SF22">
    <property type="entry name" value="SERINE_THREONINE-PROTEIN KINASE SAMKA-RELATED"/>
    <property type="match status" value="1"/>
</dbReference>
<feature type="region of interest" description="Disordered" evidence="4">
    <location>
        <begin position="1"/>
        <end position="32"/>
    </location>
</feature>
<evidence type="ECO:0000256" key="3">
    <source>
        <dbReference type="ARBA" id="ARBA00022840"/>
    </source>
</evidence>
<evidence type="ECO:0000256" key="4">
    <source>
        <dbReference type="SAM" id="MobiDB-lite"/>
    </source>
</evidence>
<evidence type="ECO:0000256" key="1">
    <source>
        <dbReference type="ARBA" id="ARBA00008874"/>
    </source>
</evidence>
<proteinExistence type="inferred from homology"/>
<dbReference type="EMBL" id="HBGL01010180">
    <property type="protein sequence ID" value="CAD9300262.1"/>
    <property type="molecule type" value="Transcribed_RNA"/>
</dbReference>
<feature type="domain" description="Protein kinase" evidence="5">
    <location>
        <begin position="126"/>
        <end position="381"/>
    </location>
</feature>
<dbReference type="GO" id="GO:0004672">
    <property type="term" value="F:protein kinase activity"/>
    <property type="evidence" value="ECO:0007669"/>
    <property type="project" value="InterPro"/>
</dbReference>
<dbReference type="InterPro" id="IPR051931">
    <property type="entry name" value="PAK3-like"/>
</dbReference>
<dbReference type="Gene3D" id="1.10.510.10">
    <property type="entry name" value="Transferase(Phosphotransferase) domain 1"/>
    <property type="match status" value="1"/>
</dbReference>
<dbReference type="PROSITE" id="PS00108">
    <property type="entry name" value="PROTEIN_KINASE_ST"/>
    <property type="match status" value="1"/>
</dbReference>
<gene>
    <name evidence="6" type="ORF">SSP0437_LOCUS7903</name>
</gene>
<dbReference type="InterPro" id="IPR000719">
    <property type="entry name" value="Prot_kinase_dom"/>
</dbReference>
<dbReference type="GO" id="GO:0005524">
    <property type="term" value="F:ATP binding"/>
    <property type="evidence" value="ECO:0007669"/>
    <property type="project" value="UniProtKB-KW"/>
</dbReference>
<sequence length="407" mass="43662">MGGKKSKSAAPAAAAAAAAPDESVESEPVAKKELPTVVATNVAGLPESARDSFADAGFSPEDGDAHFSALCAVLKITHKIRVVASEGEEAAAPAGSDTDDGRSTLTSAGKAEIAKHTVEKPLKVFKLEKAPAGKGGFGQVFKAKDKSQKGSPWVAVKKSLNKSPTQKLVNTVEIGALTELQHDNLVKYHRAFPVVTKAGDEELWLVLEFMEGGTIAEASKKQKFKDEDVAYVAREMMQGLKYMHSMNFIHRDLKSMNIMLDITGAVKLIDFGLCAKLPSAETKVKGLCGSPFWMPPEMVQGKLHGQTADTWSMAVSLIEMSQGKAPNSSFDKFKVLYTIAAHGIDVPEGVGDKFSSFLGECLKMNPDERPLPATLLDHEYIATASGKPQMVEILRSIFLSDAFATMF</sequence>
<keyword evidence="2" id="KW-0547">Nucleotide-binding</keyword>
<reference evidence="6" key="1">
    <citation type="submission" date="2021-01" db="EMBL/GenBank/DDBJ databases">
        <authorList>
            <person name="Corre E."/>
            <person name="Pelletier E."/>
            <person name="Niang G."/>
            <person name="Scheremetjew M."/>
            <person name="Finn R."/>
            <person name="Kale V."/>
            <person name="Holt S."/>
            <person name="Cochrane G."/>
            <person name="Meng A."/>
            <person name="Brown T."/>
            <person name="Cohen L."/>
        </authorList>
    </citation>
    <scope>NUCLEOTIDE SEQUENCE</scope>
    <source>
        <strain evidence="6">ATCC 50979</strain>
    </source>
</reference>
<dbReference type="AlphaFoldDB" id="A0A7S1YFS8"/>
<dbReference type="SUPFAM" id="SSF56112">
    <property type="entry name" value="Protein kinase-like (PK-like)"/>
    <property type="match status" value="1"/>
</dbReference>
<accession>A0A7S1YFS8</accession>
<dbReference type="Pfam" id="PF00069">
    <property type="entry name" value="Pkinase"/>
    <property type="match status" value="1"/>
</dbReference>
<dbReference type="SMART" id="SM00220">
    <property type="entry name" value="S_TKc"/>
    <property type="match status" value="1"/>
</dbReference>
<dbReference type="InterPro" id="IPR008271">
    <property type="entry name" value="Ser/Thr_kinase_AS"/>
</dbReference>
<evidence type="ECO:0000256" key="2">
    <source>
        <dbReference type="ARBA" id="ARBA00022741"/>
    </source>
</evidence>
<dbReference type="PROSITE" id="PS50011">
    <property type="entry name" value="PROTEIN_KINASE_DOM"/>
    <property type="match status" value="1"/>
</dbReference>
<dbReference type="InterPro" id="IPR011009">
    <property type="entry name" value="Kinase-like_dom_sf"/>
</dbReference>
<evidence type="ECO:0000313" key="6">
    <source>
        <dbReference type="EMBL" id="CAD9300262.1"/>
    </source>
</evidence>
<dbReference type="PANTHER" id="PTHR45832">
    <property type="entry name" value="SERINE/THREONINE-PROTEIN KINASE SAMKA-RELATED-RELATED"/>
    <property type="match status" value="1"/>
</dbReference>